<evidence type="ECO:0000313" key="2">
    <source>
        <dbReference type="Proteomes" id="UP000003835"/>
    </source>
</evidence>
<gene>
    <name evidence="1" type="ORF">MC7420_2144</name>
</gene>
<dbReference type="HOGENOM" id="CLU_069770_0_0_3"/>
<organism evidence="1 2">
    <name type="scientific">Coleofasciculus chthonoplastes PCC 7420</name>
    <dbReference type="NCBI Taxonomy" id="118168"/>
    <lineage>
        <taxon>Bacteria</taxon>
        <taxon>Bacillati</taxon>
        <taxon>Cyanobacteriota</taxon>
        <taxon>Cyanophyceae</taxon>
        <taxon>Coleofasciculales</taxon>
        <taxon>Coleofasciculaceae</taxon>
        <taxon>Coleofasciculus</taxon>
    </lineage>
</organism>
<dbReference type="EMBL" id="DS989850">
    <property type="protein sequence ID" value="EDX75140.1"/>
    <property type="molecule type" value="Genomic_DNA"/>
</dbReference>
<evidence type="ECO:0008006" key="3">
    <source>
        <dbReference type="Google" id="ProtNLM"/>
    </source>
</evidence>
<keyword evidence="2" id="KW-1185">Reference proteome</keyword>
<dbReference type="eggNOG" id="COG2948">
    <property type="taxonomic scope" value="Bacteria"/>
</dbReference>
<sequence length="216" mass="22359">MALGITTTASLPILIAIPATAKPQPYRIGQLFPSQPTPVTPRSTQVSVPSGTIIAVKSEDAEKIVVTPDETAPITLTITQPIRSSAGTVLIPAGSQIEGELRPVEGGTQFIAKQLILKTSNRELPIEATSAVITETETIDNGTDVSRILKNAAIGAAAAGVLSEIFGDIDLIEVLVGAGLGALGGLLLGGGEQAEVFVIYPETDLELTLDSELVLR</sequence>
<accession>B4VSQ2</accession>
<protein>
    <recommendedName>
        <fullName evidence="3">Bacterial conjugation TrbI-like protein</fullName>
    </recommendedName>
</protein>
<name>B4VSQ2_9CYAN</name>
<dbReference type="Proteomes" id="UP000003835">
    <property type="component" value="Unassembled WGS sequence"/>
</dbReference>
<evidence type="ECO:0000313" key="1">
    <source>
        <dbReference type="EMBL" id="EDX75140.1"/>
    </source>
</evidence>
<dbReference type="AlphaFoldDB" id="B4VSQ2"/>
<proteinExistence type="predicted"/>
<reference evidence="1 2" key="1">
    <citation type="submission" date="2008-07" db="EMBL/GenBank/DDBJ databases">
        <authorList>
            <person name="Tandeau de Marsac N."/>
            <person name="Ferriera S."/>
            <person name="Johnson J."/>
            <person name="Kravitz S."/>
            <person name="Beeson K."/>
            <person name="Sutton G."/>
            <person name="Rogers Y.-H."/>
            <person name="Friedman R."/>
            <person name="Frazier M."/>
            <person name="Venter J.C."/>
        </authorList>
    </citation>
    <scope>NUCLEOTIDE SEQUENCE [LARGE SCALE GENOMIC DNA]</scope>
    <source>
        <strain evidence="1 2">PCC 7420</strain>
    </source>
</reference>
<dbReference type="STRING" id="118168.MC7420_2144"/>